<feature type="domain" description="CobQ/CobB/MinD/ParA nucleotide binding" evidence="1">
    <location>
        <begin position="10"/>
        <end position="220"/>
    </location>
</feature>
<dbReference type="Pfam" id="PF01656">
    <property type="entry name" value="CbiA"/>
    <property type="match status" value="1"/>
</dbReference>
<proteinExistence type="predicted"/>
<dbReference type="VEuPathDB" id="MicrosporidiaDB:CWI39_3693p0010"/>
<sequence length="250" mass="28995">MSNSKNPKIISFVTTKGGAGKTTISLALCSHINYYCTDKNILYYDMDLGTKSSFLQRKDDLEFLNSCLEQYPNIKISKMFSELKEANSIYPIDLLKGDELHKSIRNLPKNYYDLIYLDTPGSFEAQEWIASMSILDYIFIPCKSDLFSIRSAMNSYNTIFKLKKSKQMPNLKYFSLILLDIEPHHNINNIIEEIDLLNETNDEVQILNTIIPHRKELNDKKCISIIPIAPYDKAHYLKELYEEINQIINI</sequence>
<dbReference type="Proteomes" id="UP000293045">
    <property type="component" value="Unassembled WGS sequence"/>
</dbReference>
<reference evidence="2 3" key="1">
    <citation type="submission" date="2017-12" db="EMBL/GenBank/DDBJ databases">
        <authorList>
            <person name="Pombert J.-F."/>
            <person name="Haag K.L."/>
            <person name="Ebert D."/>
        </authorList>
    </citation>
    <scope>NUCLEOTIDE SEQUENCE [LARGE SCALE GENOMIC DNA]</scope>
    <source>
        <strain evidence="2">IL-BN-2</strain>
    </source>
</reference>
<dbReference type="SUPFAM" id="SSF52540">
    <property type="entry name" value="P-loop containing nucleoside triphosphate hydrolases"/>
    <property type="match status" value="1"/>
</dbReference>
<dbReference type="InterPro" id="IPR002586">
    <property type="entry name" value="CobQ/CobB/MinD/ParA_Nub-bd_dom"/>
</dbReference>
<dbReference type="InterPro" id="IPR050678">
    <property type="entry name" value="DNA_Partitioning_ATPase"/>
</dbReference>
<evidence type="ECO:0000313" key="3">
    <source>
        <dbReference type="Proteomes" id="UP000293045"/>
    </source>
</evidence>
<dbReference type="PANTHER" id="PTHR13696">
    <property type="entry name" value="P-LOOP CONTAINING NUCLEOSIDE TRIPHOSPHATE HYDROLASE"/>
    <property type="match status" value="1"/>
</dbReference>
<evidence type="ECO:0000313" key="2">
    <source>
        <dbReference type="EMBL" id="TBT96529.1"/>
    </source>
</evidence>
<organism evidence="2 3">
    <name type="scientific">Hamiltosporidium magnivora</name>
    <dbReference type="NCBI Taxonomy" id="148818"/>
    <lineage>
        <taxon>Eukaryota</taxon>
        <taxon>Fungi</taxon>
        <taxon>Fungi incertae sedis</taxon>
        <taxon>Microsporidia</taxon>
        <taxon>Dubosqiidae</taxon>
        <taxon>Hamiltosporidium</taxon>
    </lineage>
</organism>
<dbReference type="AlphaFoldDB" id="A0A4Q9KRD6"/>
<dbReference type="EMBL" id="PIXR01003693">
    <property type="protein sequence ID" value="TBT96529.1"/>
    <property type="molecule type" value="Genomic_DNA"/>
</dbReference>
<gene>
    <name evidence="2" type="ORF">CWI39_3693p0010</name>
</gene>
<dbReference type="PANTHER" id="PTHR13696:SF52">
    <property type="entry name" value="PARA FAMILY PROTEIN CT_582"/>
    <property type="match status" value="1"/>
</dbReference>
<protein>
    <recommendedName>
        <fullName evidence="1">CobQ/CobB/MinD/ParA nucleotide binding domain-containing protein</fullName>
    </recommendedName>
</protein>
<comment type="caution">
    <text evidence="2">The sequence shown here is derived from an EMBL/GenBank/DDBJ whole genome shotgun (WGS) entry which is preliminary data.</text>
</comment>
<evidence type="ECO:0000259" key="1">
    <source>
        <dbReference type="Pfam" id="PF01656"/>
    </source>
</evidence>
<dbReference type="Gene3D" id="3.40.50.300">
    <property type="entry name" value="P-loop containing nucleotide triphosphate hydrolases"/>
    <property type="match status" value="1"/>
</dbReference>
<name>A0A4Q9KRD6_9MICR</name>
<accession>A0A4Q9KRD6</accession>
<dbReference type="InterPro" id="IPR027417">
    <property type="entry name" value="P-loop_NTPase"/>
</dbReference>
<dbReference type="CDD" id="cd02042">
    <property type="entry name" value="ParAB_family"/>
    <property type="match status" value="1"/>
</dbReference>